<evidence type="ECO:0000256" key="1">
    <source>
        <dbReference type="SAM" id="Coils"/>
    </source>
</evidence>
<feature type="compositionally biased region" description="Basic and acidic residues" evidence="2">
    <location>
        <begin position="142"/>
        <end position="151"/>
    </location>
</feature>
<feature type="region of interest" description="Disordered" evidence="2">
    <location>
        <begin position="137"/>
        <end position="159"/>
    </location>
</feature>
<reference evidence="3 4" key="1">
    <citation type="journal article" date="2023" name="Mol. Biol. Evol.">
        <title>Genomics of Secondarily Temperate Adaptation in the Only Non-Antarctic Icefish.</title>
        <authorList>
            <person name="Rivera-Colon A.G."/>
            <person name="Rayamajhi N."/>
            <person name="Minhas B.F."/>
            <person name="Madrigal G."/>
            <person name="Bilyk K.T."/>
            <person name="Yoon V."/>
            <person name="Hune M."/>
            <person name="Gregory S."/>
            <person name="Cheng C.H.C."/>
            <person name="Catchen J.M."/>
        </authorList>
    </citation>
    <scope>NUCLEOTIDE SEQUENCE [LARGE SCALE GENOMIC DNA]</scope>
    <source>
        <tissue evidence="3">White muscle</tissue>
    </source>
</reference>
<comment type="caution">
    <text evidence="3">The sequence shown here is derived from an EMBL/GenBank/DDBJ whole genome shotgun (WGS) entry which is preliminary data.</text>
</comment>
<keyword evidence="1" id="KW-0175">Coiled coil</keyword>
<feature type="coiled-coil region" evidence="1">
    <location>
        <begin position="52"/>
        <end position="79"/>
    </location>
</feature>
<dbReference type="AlphaFoldDB" id="A0AAN8HT26"/>
<proteinExistence type="predicted"/>
<gene>
    <name evidence="3" type="ORF">CgunFtcFv8_022339</name>
</gene>
<protein>
    <submittedName>
        <fullName evidence="3">Uncharacterized protein</fullName>
    </submittedName>
</protein>
<sequence>MMQSQSLLYPQSNNVVQETAGWFPVENNMLERLTEAEALQPLWEETHFIIMKEALEMERQSLTSERETFQRECAEERNAFQLEKKRERFNKELGEQLMAFQAENSAMSDDRKSFKIDKAEMAMMRKAYIREKTGIQRSRVAIGEREHERERKASKKTHV</sequence>
<evidence type="ECO:0000313" key="4">
    <source>
        <dbReference type="Proteomes" id="UP001331515"/>
    </source>
</evidence>
<evidence type="ECO:0000256" key="2">
    <source>
        <dbReference type="SAM" id="MobiDB-lite"/>
    </source>
</evidence>
<keyword evidence="4" id="KW-1185">Reference proteome</keyword>
<accession>A0AAN8HT26</accession>
<name>A0AAN8HT26_CHAGU</name>
<evidence type="ECO:0000313" key="3">
    <source>
        <dbReference type="EMBL" id="KAK5926798.1"/>
    </source>
</evidence>
<dbReference type="EMBL" id="JAURVH010001519">
    <property type="protein sequence ID" value="KAK5926798.1"/>
    <property type="molecule type" value="Genomic_DNA"/>
</dbReference>
<dbReference type="Proteomes" id="UP001331515">
    <property type="component" value="Unassembled WGS sequence"/>
</dbReference>
<organism evidence="3 4">
    <name type="scientific">Champsocephalus gunnari</name>
    <name type="common">Mackerel icefish</name>
    <dbReference type="NCBI Taxonomy" id="52237"/>
    <lineage>
        <taxon>Eukaryota</taxon>
        <taxon>Metazoa</taxon>
        <taxon>Chordata</taxon>
        <taxon>Craniata</taxon>
        <taxon>Vertebrata</taxon>
        <taxon>Euteleostomi</taxon>
        <taxon>Actinopterygii</taxon>
        <taxon>Neopterygii</taxon>
        <taxon>Teleostei</taxon>
        <taxon>Neoteleostei</taxon>
        <taxon>Acanthomorphata</taxon>
        <taxon>Eupercaria</taxon>
        <taxon>Perciformes</taxon>
        <taxon>Notothenioidei</taxon>
        <taxon>Channichthyidae</taxon>
        <taxon>Champsocephalus</taxon>
    </lineage>
</organism>